<protein>
    <submittedName>
        <fullName evidence="1">Uncharacterized protein</fullName>
    </submittedName>
</protein>
<accession>A0A0E9W181</accession>
<sequence length="15" mass="1706">MQNNINPEVKMTSSL</sequence>
<evidence type="ECO:0000313" key="1">
    <source>
        <dbReference type="EMBL" id="JAH84132.1"/>
    </source>
</evidence>
<reference evidence="1" key="2">
    <citation type="journal article" date="2015" name="Fish Shellfish Immunol.">
        <title>Early steps in the European eel (Anguilla anguilla)-Vibrio vulnificus interaction in the gills: Role of the RtxA13 toxin.</title>
        <authorList>
            <person name="Callol A."/>
            <person name="Pajuelo D."/>
            <person name="Ebbesson L."/>
            <person name="Teles M."/>
            <person name="MacKenzie S."/>
            <person name="Amaro C."/>
        </authorList>
    </citation>
    <scope>NUCLEOTIDE SEQUENCE</scope>
</reference>
<reference evidence="1" key="1">
    <citation type="submission" date="2014-11" db="EMBL/GenBank/DDBJ databases">
        <authorList>
            <person name="Amaro Gonzalez C."/>
        </authorList>
    </citation>
    <scope>NUCLEOTIDE SEQUENCE</scope>
</reference>
<name>A0A0E9W181_ANGAN</name>
<dbReference type="EMBL" id="GBXM01024445">
    <property type="protein sequence ID" value="JAH84132.1"/>
    <property type="molecule type" value="Transcribed_RNA"/>
</dbReference>
<proteinExistence type="predicted"/>
<organism evidence="1">
    <name type="scientific">Anguilla anguilla</name>
    <name type="common">European freshwater eel</name>
    <name type="synonym">Muraena anguilla</name>
    <dbReference type="NCBI Taxonomy" id="7936"/>
    <lineage>
        <taxon>Eukaryota</taxon>
        <taxon>Metazoa</taxon>
        <taxon>Chordata</taxon>
        <taxon>Craniata</taxon>
        <taxon>Vertebrata</taxon>
        <taxon>Euteleostomi</taxon>
        <taxon>Actinopterygii</taxon>
        <taxon>Neopterygii</taxon>
        <taxon>Teleostei</taxon>
        <taxon>Anguilliformes</taxon>
        <taxon>Anguillidae</taxon>
        <taxon>Anguilla</taxon>
    </lineage>
</organism>